<evidence type="ECO:0000313" key="1">
    <source>
        <dbReference type="EMBL" id="OJJ83710.1"/>
    </source>
</evidence>
<keyword evidence="2" id="KW-1185">Reference proteome</keyword>
<dbReference type="RefSeq" id="XP_022400408.1">
    <property type="nucleotide sequence ID" value="XM_022544332.1"/>
</dbReference>
<accession>A0A1L9VII4</accession>
<proteinExistence type="predicted"/>
<name>A0A1L9VII4_ASPGL</name>
<dbReference type="AlphaFoldDB" id="A0A1L9VII4"/>
<sequence>MRRDGIIEFQGGSSVFSFARAERSSSGQEDEIALDEGRPPTADHIPRLFSHLPRRWSHEVRSLYLEYGESFNRVFPLFGARFRSERKKFVFSQVPEGSPLQLCLDVMLGFMYREKGYTVWGNDRDRYWLRATALITRPRSTSIGISLPQLGGIIRPLSNMHEKGC</sequence>
<dbReference type="EMBL" id="KV878898">
    <property type="protein sequence ID" value="OJJ83710.1"/>
    <property type="molecule type" value="Genomic_DNA"/>
</dbReference>
<organism evidence="1 2">
    <name type="scientific">Aspergillus glaucus CBS 516.65</name>
    <dbReference type="NCBI Taxonomy" id="1160497"/>
    <lineage>
        <taxon>Eukaryota</taxon>
        <taxon>Fungi</taxon>
        <taxon>Dikarya</taxon>
        <taxon>Ascomycota</taxon>
        <taxon>Pezizomycotina</taxon>
        <taxon>Eurotiomycetes</taxon>
        <taxon>Eurotiomycetidae</taxon>
        <taxon>Eurotiales</taxon>
        <taxon>Aspergillaceae</taxon>
        <taxon>Aspergillus</taxon>
        <taxon>Aspergillus subgen. Aspergillus</taxon>
    </lineage>
</organism>
<dbReference type="GeneID" id="34460593"/>
<reference evidence="2" key="1">
    <citation type="journal article" date="2017" name="Genome Biol.">
        <title>Comparative genomics reveals high biological diversity and specific adaptations in the industrially and medically important fungal genus Aspergillus.</title>
        <authorList>
            <person name="de Vries R.P."/>
            <person name="Riley R."/>
            <person name="Wiebenga A."/>
            <person name="Aguilar-Osorio G."/>
            <person name="Amillis S."/>
            <person name="Uchima C.A."/>
            <person name="Anderluh G."/>
            <person name="Asadollahi M."/>
            <person name="Askin M."/>
            <person name="Barry K."/>
            <person name="Battaglia E."/>
            <person name="Bayram O."/>
            <person name="Benocci T."/>
            <person name="Braus-Stromeyer S.A."/>
            <person name="Caldana C."/>
            <person name="Canovas D."/>
            <person name="Cerqueira G.C."/>
            <person name="Chen F."/>
            <person name="Chen W."/>
            <person name="Choi C."/>
            <person name="Clum A."/>
            <person name="Dos Santos R.A."/>
            <person name="Damasio A.R."/>
            <person name="Diallinas G."/>
            <person name="Emri T."/>
            <person name="Fekete E."/>
            <person name="Flipphi M."/>
            <person name="Freyberg S."/>
            <person name="Gallo A."/>
            <person name="Gournas C."/>
            <person name="Habgood R."/>
            <person name="Hainaut M."/>
            <person name="Harispe M.L."/>
            <person name="Henrissat B."/>
            <person name="Hilden K.S."/>
            <person name="Hope R."/>
            <person name="Hossain A."/>
            <person name="Karabika E."/>
            <person name="Karaffa L."/>
            <person name="Karanyi Z."/>
            <person name="Krasevec N."/>
            <person name="Kuo A."/>
            <person name="Kusch H."/>
            <person name="LaButti K."/>
            <person name="Lagendijk E.L."/>
            <person name="Lapidus A."/>
            <person name="Levasseur A."/>
            <person name="Lindquist E."/>
            <person name="Lipzen A."/>
            <person name="Logrieco A.F."/>
            <person name="MacCabe A."/>
            <person name="Maekelae M.R."/>
            <person name="Malavazi I."/>
            <person name="Melin P."/>
            <person name="Meyer V."/>
            <person name="Mielnichuk N."/>
            <person name="Miskei M."/>
            <person name="Molnar A.P."/>
            <person name="Mule G."/>
            <person name="Ngan C.Y."/>
            <person name="Orejas M."/>
            <person name="Orosz E."/>
            <person name="Ouedraogo J.P."/>
            <person name="Overkamp K.M."/>
            <person name="Park H.-S."/>
            <person name="Perrone G."/>
            <person name="Piumi F."/>
            <person name="Punt P.J."/>
            <person name="Ram A.F."/>
            <person name="Ramon A."/>
            <person name="Rauscher S."/>
            <person name="Record E."/>
            <person name="Riano-Pachon D.M."/>
            <person name="Robert V."/>
            <person name="Roehrig J."/>
            <person name="Ruller R."/>
            <person name="Salamov A."/>
            <person name="Salih N.S."/>
            <person name="Samson R.A."/>
            <person name="Sandor E."/>
            <person name="Sanguinetti M."/>
            <person name="Schuetze T."/>
            <person name="Sepcic K."/>
            <person name="Shelest E."/>
            <person name="Sherlock G."/>
            <person name="Sophianopoulou V."/>
            <person name="Squina F.M."/>
            <person name="Sun H."/>
            <person name="Susca A."/>
            <person name="Todd R.B."/>
            <person name="Tsang A."/>
            <person name="Unkles S.E."/>
            <person name="van de Wiele N."/>
            <person name="van Rossen-Uffink D."/>
            <person name="Oliveira J.V."/>
            <person name="Vesth T.C."/>
            <person name="Visser J."/>
            <person name="Yu J.-H."/>
            <person name="Zhou M."/>
            <person name="Andersen M.R."/>
            <person name="Archer D.B."/>
            <person name="Baker S.E."/>
            <person name="Benoit I."/>
            <person name="Brakhage A.A."/>
            <person name="Braus G.H."/>
            <person name="Fischer R."/>
            <person name="Frisvad J.C."/>
            <person name="Goldman G.H."/>
            <person name="Houbraken J."/>
            <person name="Oakley B."/>
            <person name="Pocsi I."/>
            <person name="Scazzocchio C."/>
            <person name="Seiboth B."/>
            <person name="vanKuyk P.A."/>
            <person name="Wortman J."/>
            <person name="Dyer P.S."/>
            <person name="Grigoriev I.V."/>
        </authorList>
    </citation>
    <scope>NUCLEOTIDE SEQUENCE [LARGE SCALE GENOMIC DNA]</scope>
    <source>
        <strain evidence="2">CBS 516.65</strain>
    </source>
</reference>
<protein>
    <submittedName>
        <fullName evidence="1">Uncharacterized protein</fullName>
    </submittedName>
</protein>
<evidence type="ECO:0000313" key="2">
    <source>
        <dbReference type="Proteomes" id="UP000184300"/>
    </source>
</evidence>
<gene>
    <name evidence="1" type="ORF">ASPGLDRAFT_335951</name>
</gene>
<dbReference type="Proteomes" id="UP000184300">
    <property type="component" value="Unassembled WGS sequence"/>
</dbReference>
<dbReference type="VEuPathDB" id="FungiDB:ASPGLDRAFT_335951"/>